<proteinExistence type="predicted"/>
<keyword evidence="1" id="KW-0472">Membrane</keyword>
<dbReference type="GeneID" id="87823060"/>
<reference evidence="2" key="2">
    <citation type="submission" date="2023-05" db="EMBL/GenBank/DDBJ databases">
        <authorList>
            <consortium name="Lawrence Berkeley National Laboratory"/>
            <person name="Steindorff A."/>
            <person name="Hensen N."/>
            <person name="Bonometti L."/>
            <person name="Westerberg I."/>
            <person name="Brannstrom I.O."/>
            <person name="Guillou S."/>
            <person name="Cros-Aarteil S."/>
            <person name="Calhoun S."/>
            <person name="Haridas S."/>
            <person name="Kuo A."/>
            <person name="Mondo S."/>
            <person name="Pangilinan J."/>
            <person name="Riley R."/>
            <person name="Labutti K."/>
            <person name="Andreopoulos B."/>
            <person name="Lipzen A."/>
            <person name="Chen C."/>
            <person name="Yanf M."/>
            <person name="Daum C."/>
            <person name="Ng V."/>
            <person name="Clum A."/>
            <person name="Ohm R."/>
            <person name="Martin F."/>
            <person name="Silar P."/>
            <person name="Natvig D."/>
            <person name="Lalanne C."/>
            <person name="Gautier V."/>
            <person name="Ament-Velasquez S.L."/>
            <person name="Kruys A."/>
            <person name="Hutchinson M.I."/>
            <person name="Powell A.J."/>
            <person name="Barry K."/>
            <person name="Miller A.N."/>
            <person name="Grigoriev I.V."/>
            <person name="Debuchy R."/>
            <person name="Gladieux P."/>
            <person name="Thoren M.H."/>
            <person name="Johannesson H."/>
        </authorList>
    </citation>
    <scope>NUCLEOTIDE SEQUENCE</scope>
    <source>
        <strain evidence="2">CBS 731.68</strain>
    </source>
</reference>
<name>A0AAN6U763_9PEZI</name>
<accession>A0AAN6U763</accession>
<dbReference type="RefSeq" id="XP_062651484.1">
    <property type="nucleotide sequence ID" value="XM_062786294.1"/>
</dbReference>
<protein>
    <submittedName>
        <fullName evidence="2">Uncharacterized protein</fullName>
    </submittedName>
</protein>
<gene>
    <name evidence="2" type="ORF">N657DRAFT_223904</name>
</gene>
<evidence type="ECO:0000256" key="1">
    <source>
        <dbReference type="SAM" id="Phobius"/>
    </source>
</evidence>
<dbReference type="Proteomes" id="UP001302602">
    <property type="component" value="Unassembled WGS sequence"/>
</dbReference>
<reference evidence="2" key="1">
    <citation type="journal article" date="2023" name="Mol. Phylogenet. Evol.">
        <title>Genome-scale phylogeny and comparative genomics of the fungal order Sordariales.</title>
        <authorList>
            <person name="Hensen N."/>
            <person name="Bonometti L."/>
            <person name="Westerberg I."/>
            <person name="Brannstrom I.O."/>
            <person name="Guillou S."/>
            <person name="Cros-Aarteil S."/>
            <person name="Calhoun S."/>
            <person name="Haridas S."/>
            <person name="Kuo A."/>
            <person name="Mondo S."/>
            <person name="Pangilinan J."/>
            <person name="Riley R."/>
            <person name="LaButti K."/>
            <person name="Andreopoulos B."/>
            <person name="Lipzen A."/>
            <person name="Chen C."/>
            <person name="Yan M."/>
            <person name="Daum C."/>
            <person name="Ng V."/>
            <person name="Clum A."/>
            <person name="Steindorff A."/>
            <person name="Ohm R.A."/>
            <person name="Martin F."/>
            <person name="Silar P."/>
            <person name="Natvig D.O."/>
            <person name="Lalanne C."/>
            <person name="Gautier V."/>
            <person name="Ament-Velasquez S.L."/>
            <person name="Kruys A."/>
            <person name="Hutchinson M.I."/>
            <person name="Powell A.J."/>
            <person name="Barry K."/>
            <person name="Miller A.N."/>
            <person name="Grigoriev I.V."/>
            <person name="Debuchy R."/>
            <person name="Gladieux P."/>
            <person name="Hiltunen Thoren M."/>
            <person name="Johannesson H."/>
        </authorList>
    </citation>
    <scope>NUCLEOTIDE SEQUENCE</scope>
    <source>
        <strain evidence="2">CBS 731.68</strain>
    </source>
</reference>
<sequence length="113" mass="12334">MVWGGIVLVSRGQAQFFGCWMIVGRVWVDRCVRPSRTRCGRGFEVFVSALNHLSVLSVCLLTTSVMFSVTTSNTDPPLFPFRLHWLAGCLVGLVGGTVARRQAGGSVNGYGLW</sequence>
<dbReference type="EMBL" id="MU853224">
    <property type="protein sequence ID" value="KAK4127713.1"/>
    <property type="molecule type" value="Genomic_DNA"/>
</dbReference>
<feature type="transmembrane region" description="Helical" evidence="1">
    <location>
        <begin position="81"/>
        <end position="99"/>
    </location>
</feature>
<dbReference type="AlphaFoldDB" id="A0AAN6U763"/>
<evidence type="ECO:0000313" key="3">
    <source>
        <dbReference type="Proteomes" id="UP001302602"/>
    </source>
</evidence>
<comment type="caution">
    <text evidence="2">The sequence shown here is derived from an EMBL/GenBank/DDBJ whole genome shotgun (WGS) entry which is preliminary data.</text>
</comment>
<organism evidence="2 3">
    <name type="scientific">Parathielavia appendiculata</name>
    <dbReference type="NCBI Taxonomy" id="2587402"/>
    <lineage>
        <taxon>Eukaryota</taxon>
        <taxon>Fungi</taxon>
        <taxon>Dikarya</taxon>
        <taxon>Ascomycota</taxon>
        <taxon>Pezizomycotina</taxon>
        <taxon>Sordariomycetes</taxon>
        <taxon>Sordariomycetidae</taxon>
        <taxon>Sordariales</taxon>
        <taxon>Chaetomiaceae</taxon>
        <taxon>Parathielavia</taxon>
    </lineage>
</organism>
<keyword evidence="1" id="KW-0812">Transmembrane</keyword>
<keyword evidence="1" id="KW-1133">Transmembrane helix</keyword>
<evidence type="ECO:0000313" key="2">
    <source>
        <dbReference type="EMBL" id="KAK4127713.1"/>
    </source>
</evidence>
<feature type="transmembrane region" description="Helical" evidence="1">
    <location>
        <begin position="49"/>
        <end position="69"/>
    </location>
</feature>
<keyword evidence="3" id="KW-1185">Reference proteome</keyword>